<reference evidence="1" key="2">
    <citation type="journal article" date="2015" name="Data Brief">
        <title>Shoot transcriptome of the giant reed, Arundo donax.</title>
        <authorList>
            <person name="Barrero R.A."/>
            <person name="Guerrero F.D."/>
            <person name="Moolhuijzen P."/>
            <person name="Goolsby J.A."/>
            <person name="Tidwell J."/>
            <person name="Bellgard S.E."/>
            <person name="Bellgard M.I."/>
        </authorList>
    </citation>
    <scope>NUCLEOTIDE SEQUENCE</scope>
    <source>
        <tissue evidence="1">Shoot tissue taken approximately 20 cm above the soil surface</tissue>
    </source>
</reference>
<organism evidence="1">
    <name type="scientific">Arundo donax</name>
    <name type="common">Giant reed</name>
    <name type="synonym">Donax arundinaceus</name>
    <dbReference type="NCBI Taxonomy" id="35708"/>
    <lineage>
        <taxon>Eukaryota</taxon>
        <taxon>Viridiplantae</taxon>
        <taxon>Streptophyta</taxon>
        <taxon>Embryophyta</taxon>
        <taxon>Tracheophyta</taxon>
        <taxon>Spermatophyta</taxon>
        <taxon>Magnoliopsida</taxon>
        <taxon>Liliopsida</taxon>
        <taxon>Poales</taxon>
        <taxon>Poaceae</taxon>
        <taxon>PACMAD clade</taxon>
        <taxon>Arundinoideae</taxon>
        <taxon>Arundineae</taxon>
        <taxon>Arundo</taxon>
    </lineage>
</organism>
<sequence length="16" mass="1524">MASTPSRRSSGASSAA</sequence>
<reference evidence="1" key="1">
    <citation type="submission" date="2014-09" db="EMBL/GenBank/DDBJ databases">
        <authorList>
            <person name="Magalhaes I.L.F."/>
            <person name="Oliveira U."/>
            <person name="Santos F.R."/>
            <person name="Vidigal T.H.D.A."/>
            <person name="Brescovit A.D."/>
            <person name="Santos A.J."/>
        </authorList>
    </citation>
    <scope>NUCLEOTIDE SEQUENCE</scope>
    <source>
        <tissue evidence="1">Shoot tissue taken approximately 20 cm above the soil surface</tissue>
    </source>
</reference>
<name>A0A0A9H6E9_ARUDO</name>
<evidence type="ECO:0000313" key="1">
    <source>
        <dbReference type="EMBL" id="JAE28458.1"/>
    </source>
</evidence>
<protein>
    <submittedName>
        <fullName evidence="1">Uncharacterized protein</fullName>
    </submittedName>
</protein>
<accession>A0A0A9H6E9</accession>
<dbReference type="EMBL" id="GBRH01169438">
    <property type="protein sequence ID" value="JAE28458.1"/>
    <property type="molecule type" value="Transcribed_RNA"/>
</dbReference>
<dbReference type="AlphaFoldDB" id="A0A0A9H6E9"/>
<proteinExistence type="predicted"/>